<evidence type="ECO:0000313" key="2">
    <source>
        <dbReference type="Proteomes" id="UP000805649"/>
    </source>
</evidence>
<comment type="caution">
    <text evidence="1">The sequence shown here is derived from an EMBL/GenBank/DDBJ whole genome shotgun (WGS) entry which is preliminary data.</text>
</comment>
<proteinExistence type="predicted"/>
<accession>A0ACC3YDA2</accession>
<gene>
    <name evidence="1" type="ORF">CTRU02_215268</name>
</gene>
<dbReference type="Proteomes" id="UP000805649">
    <property type="component" value="Unassembled WGS sequence"/>
</dbReference>
<organism evidence="1 2">
    <name type="scientific">Colletotrichum truncatum</name>
    <name type="common">Anthracnose fungus</name>
    <name type="synonym">Colletotrichum capsici</name>
    <dbReference type="NCBI Taxonomy" id="5467"/>
    <lineage>
        <taxon>Eukaryota</taxon>
        <taxon>Fungi</taxon>
        <taxon>Dikarya</taxon>
        <taxon>Ascomycota</taxon>
        <taxon>Pezizomycotina</taxon>
        <taxon>Sordariomycetes</taxon>
        <taxon>Hypocreomycetidae</taxon>
        <taxon>Glomerellales</taxon>
        <taxon>Glomerellaceae</taxon>
        <taxon>Colletotrichum</taxon>
        <taxon>Colletotrichum truncatum species complex</taxon>
    </lineage>
</organism>
<dbReference type="EMBL" id="VUJX02000014">
    <property type="protein sequence ID" value="KAL0929838.1"/>
    <property type="molecule type" value="Genomic_DNA"/>
</dbReference>
<sequence>MLMTLVMLFICLRIHIRGYVLKAWGLDDSFFLLSGATDGNLGVHIWNITFDEIRTEIHYTLATVLIYVAAFTSIKMTYLLQYRRAIAVRFMQTFCNVFLVVLFINMCAMCISCGLVMKMLLDPQSLSIDAQASLLTWSYAHSAVQLFTDIIIFIVPLPLLGRLKVSTMQKAGLFASFGVGIFTCTISVLRIITLKEGLQSADIFYESVPLVLLTVAEVASANICICIPILKPLGLFSGIFHIFKRGYCIRLSRFMNKSDAKERKTANKPAPC</sequence>
<evidence type="ECO:0000313" key="1">
    <source>
        <dbReference type="EMBL" id="KAL0929838.1"/>
    </source>
</evidence>
<reference evidence="1 2" key="1">
    <citation type="journal article" date="2020" name="Phytopathology">
        <title>Genome Sequence Resources of Colletotrichum truncatum, C. plurivorum, C. musicola, and C. sojae: Four Species Pathogenic to Soybean (Glycine max).</title>
        <authorList>
            <person name="Rogerio F."/>
            <person name="Boufleur T.R."/>
            <person name="Ciampi-Guillardi M."/>
            <person name="Sukno S.A."/>
            <person name="Thon M.R."/>
            <person name="Massola Junior N.S."/>
            <person name="Baroncelli R."/>
        </authorList>
    </citation>
    <scope>NUCLEOTIDE SEQUENCE [LARGE SCALE GENOMIC DNA]</scope>
    <source>
        <strain evidence="1 2">CMES1059</strain>
    </source>
</reference>
<protein>
    <submittedName>
        <fullName evidence="1">Uncharacterized protein</fullName>
    </submittedName>
</protein>
<keyword evidence="2" id="KW-1185">Reference proteome</keyword>
<name>A0ACC3YDA2_COLTU</name>